<name>A0A2Z5ACP2_9PSED</name>
<accession>A0A2Z5ACP2</accession>
<reference evidence="1 2" key="1">
    <citation type="submission" date="2017-06" db="EMBL/GenBank/DDBJ databases">
        <title>Evolution towards high GC content and high-temperature stress adaptation in endophytic Pseudomonas oryzihabitans impacted its plant-growth promoting traits.</title>
        <authorList>
            <person name="Nascimento F.X."/>
        </authorList>
    </citation>
    <scope>NUCLEOTIDE SEQUENCE [LARGE SCALE GENOMIC DNA]</scope>
    <source>
        <strain evidence="1 2">MS8</strain>
    </source>
</reference>
<evidence type="ECO:0000313" key="1">
    <source>
        <dbReference type="EMBL" id="AXA68605.1"/>
    </source>
</evidence>
<proteinExistence type="predicted"/>
<organism evidence="1 2">
    <name type="scientific">Pseudomonas oryzihabitans</name>
    <dbReference type="NCBI Taxonomy" id="47885"/>
    <lineage>
        <taxon>Bacteria</taxon>
        <taxon>Pseudomonadati</taxon>
        <taxon>Pseudomonadota</taxon>
        <taxon>Gammaproteobacteria</taxon>
        <taxon>Pseudomonadales</taxon>
        <taxon>Pseudomonadaceae</taxon>
        <taxon>Pseudomonas</taxon>
    </lineage>
</organism>
<sequence length="64" mass="7696">MVTLSIPSVSQVSEIRMTSYSTMIYPWLHEIRSHLFLNRILLIQITKRPTRRYAIHSLAFKRFF</sequence>
<gene>
    <name evidence="1" type="ORF">CE139_23295</name>
</gene>
<protein>
    <submittedName>
        <fullName evidence="1">Uncharacterized protein</fullName>
    </submittedName>
</protein>
<dbReference type="AlphaFoldDB" id="A0A2Z5ACP2"/>
<evidence type="ECO:0000313" key="2">
    <source>
        <dbReference type="Proteomes" id="UP000250579"/>
    </source>
</evidence>
<dbReference type="EMBL" id="CP022198">
    <property type="protein sequence ID" value="AXA68605.1"/>
    <property type="molecule type" value="Genomic_DNA"/>
</dbReference>
<dbReference type="Proteomes" id="UP000250579">
    <property type="component" value="Chromosome"/>
</dbReference>